<dbReference type="Proteomes" id="UP000191285">
    <property type="component" value="Unassembled WGS sequence"/>
</dbReference>
<evidence type="ECO:0000313" key="2">
    <source>
        <dbReference type="Proteomes" id="UP000191285"/>
    </source>
</evidence>
<accession>A0A1V6T5Z6</accession>
<name>A0A1V6T5Z6_9EURO</name>
<sequence length="10" mass="1251">MFGLFFNVYI</sequence>
<reference evidence="2" key="1">
    <citation type="journal article" date="2017" name="Nat. Microbiol.">
        <title>Global analysis of biosynthetic gene clusters reveals vast potential of secondary metabolite production in Penicillium species.</title>
        <authorList>
            <person name="Nielsen J.C."/>
            <person name="Grijseels S."/>
            <person name="Prigent S."/>
            <person name="Ji B."/>
            <person name="Dainat J."/>
            <person name="Nielsen K.F."/>
            <person name="Frisvad J.C."/>
            <person name="Workman M."/>
            <person name="Nielsen J."/>
        </authorList>
    </citation>
    <scope>NUCLEOTIDE SEQUENCE [LARGE SCALE GENOMIC DNA]</scope>
    <source>
        <strain evidence="2">IBT 24891</strain>
    </source>
</reference>
<comment type="caution">
    <text evidence="1">The sequence shown here is derived from an EMBL/GenBank/DDBJ whole genome shotgun (WGS) entry which is preliminary data.</text>
</comment>
<organism evidence="1 2">
    <name type="scientific">Penicillium steckii</name>
    <dbReference type="NCBI Taxonomy" id="303698"/>
    <lineage>
        <taxon>Eukaryota</taxon>
        <taxon>Fungi</taxon>
        <taxon>Dikarya</taxon>
        <taxon>Ascomycota</taxon>
        <taxon>Pezizomycotina</taxon>
        <taxon>Eurotiomycetes</taxon>
        <taxon>Eurotiomycetidae</taxon>
        <taxon>Eurotiales</taxon>
        <taxon>Aspergillaceae</taxon>
        <taxon>Penicillium</taxon>
    </lineage>
</organism>
<evidence type="ECO:0000313" key="1">
    <source>
        <dbReference type="EMBL" id="OQE21732.1"/>
    </source>
</evidence>
<protein>
    <submittedName>
        <fullName evidence="1">Uncharacterized protein</fullName>
    </submittedName>
</protein>
<gene>
    <name evidence="1" type="ORF">PENSTE_c011G07445</name>
</gene>
<dbReference type="EMBL" id="MLKD01000011">
    <property type="protein sequence ID" value="OQE21732.1"/>
    <property type="molecule type" value="Genomic_DNA"/>
</dbReference>
<keyword evidence="2" id="KW-1185">Reference proteome</keyword>
<proteinExistence type="predicted"/>